<proteinExistence type="predicted"/>
<dbReference type="OrthoDB" id="3388794at2"/>
<reference evidence="2 3" key="1">
    <citation type="submission" date="2018-03" db="EMBL/GenBank/DDBJ databases">
        <title>Genomic Encyclopedia of Type Strains, Phase III (KMG-III): the genomes of soil and plant-associated and newly described type strains.</title>
        <authorList>
            <person name="Whitman W."/>
        </authorList>
    </citation>
    <scope>NUCLEOTIDE SEQUENCE [LARGE SCALE GENOMIC DNA]</scope>
    <source>
        <strain evidence="2 3">CGMCC 4.7067</strain>
    </source>
</reference>
<dbReference type="Proteomes" id="UP000238176">
    <property type="component" value="Unassembled WGS sequence"/>
</dbReference>
<feature type="signal peptide" evidence="1">
    <location>
        <begin position="1"/>
        <end position="22"/>
    </location>
</feature>
<evidence type="ECO:0000313" key="2">
    <source>
        <dbReference type="EMBL" id="PRY59770.1"/>
    </source>
</evidence>
<keyword evidence="3" id="KW-1185">Reference proteome</keyword>
<dbReference type="AlphaFoldDB" id="A0A2T0UPC5"/>
<evidence type="ECO:0008006" key="4">
    <source>
        <dbReference type="Google" id="ProtNLM"/>
    </source>
</evidence>
<protein>
    <recommendedName>
        <fullName evidence="4">Secreted protein</fullName>
    </recommendedName>
</protein>
<comment type="caution">
    <text evidence="2">The sequence shown here is derived from an EMBL/GenBank/DDBJ whole genome shotgun (WGS) entry which is preliminary data.</text>
</comment>
<gene>
    <name evidence="2" type="ORF">B0I28_103244</name>
</gene>
<evidence type="ECO:0000256" key="1">
    <source>
        <dbReference type="SAM" id="SignalP"/>
    </source>
</evidence>
<dbReference type="RefSeq" id="WP_106363680.1">
    <property type="nucleotide sequence ID" value="NZ_PVTJ01000003.1"/>
</dbReference>
<sequence>MQRHTKAALAAGFAVIATGAPAGPAAAAEGAGDEPDGRGVDDGFTVSTLNDNGYATFVDYGPGKPGHGDNDDYIEIDDTWADGYDVRVEAWLDGDSQGVRVYDDGAWGDVMVWDPFPNVKAGQEVELEVCLTDGSGIHYQCGEGGDVSADG</sequence>
<accession>A0A2T0UPC5</accession>
<evidence type="ECO:0000313" key="3">
    <source>
        <dbReference type="Proteomes" id="UP000238176"/>
    </source>
</evidence>
<feature type="chain" id="PRO_5038530237" description="Secreted protein" evidence="1">
    <location>
        <begin position="23"/>
        <end position="151"/>
    </location>
</feature>
<keyword evidence="1" id="KW-0732">Signal</keyword>
<organism evidence="2 3">
    <name type="scientific">Glycomyces artemisiae</name>
    <dbReference type="NCBI Taxonomy" id="1076443"/>
    <lineage>
        <taxon>Bacteria</taxon>
        <taxon>Bacillati</taxon>
        <taxon>Actinomycetota</taxon>
        <taxon>Actinomycetes</taxon>
        <taxon>Glycomycetales</taxon>
        <taxon>Glycomycetaceae</taxon>
        <taxon>Glycomyces</taxon>
    </lineage>
</organism>
<name>A0A2T0UPC5_9ACTN</name>
<dbReference type="EMBL" id="PVTJ01000003">
    <property type="protein sequence ID" value="PRY59770.1"/>
    <property type="molecule type" value="Genomic_DNA"/>
</dbReference>